<feature type="domain" description="PAS" evidence="7">
    <location>
        <begin position="124"/>
        <end position="177"/>
    </location>
</feature>
<dbReference type="InterPro" id="IPR000014">
    <property type="entry name" value="PAS"/>
</dbReference>
<evidence type="ECO:0000259" key="8">
    <source>
        <dbReference type="PROSITE" id="PS50113"/>
    </source>
</evidence>
<dbReference type="InterPro" id="IPR004358">
    <property type="entry name" value="Sig_transdc_His_kin-like_C"/>
</dbReference>
<dbReference type="Pfam" id="PF13426">
    <property type="entry name" value="PAS_9"/>
    <property type="match status" value="1"/>
</dbReference>
<dbReference type="SUPFAM" id="SSF55874">
    <property type="entry name" value="ATPase domain of HSP90 chaperone/DNA topoisomerase II/histidine kinase"/>
    <property type="match status" value="1"/>
</dbReference>
<dbReference type="CDD" id="cd00082">
    <property type="entry name" value="HisKA"/>
    <property type="match status" value="1"/>
</dbReference>
<dbReference type="PANTHER" id="PTHR43304">
    <property type="entry name" value="PHYTOCHROME-LIKE PROTEIN CPH1"/>
    <property type="match status" value="1"/>
</dbReference>
<organism evidence="9 10">
    <name type="scientific">Roseiconus lacunae</name>
    <dbReference type="NCBI Taxonomy" id="2605694"/>
    <lineage>
        <taxon>Bacteria</taxon>
        <taxon>Pseudomonadati</taxon>
        <taxon>Planctomycetota</taxon>
        <taxon>Planctomycetia</taxon>
        <taxon>Pirellulales</taxon>
        <taxon>Pirellulaceae</taxon>
        <taxon>Roseiconus</taxon>
    </lineage>
</organism>
<keyword evidence="3" id="KW-0597">Phosphoprotein</keyword>
<evidence type="ECO:0000256" key="2">
    <source>
        <dbReference type="ARBA" id="ARBA00012438"/>
    </source>
</evidence>
<evidence type="ECO:0000313" key="9">
    <source>
        <dbReference type="EMBL" id="MDM4014363.1"/>
    </source>
</evidence>
<dbReference type="SMART" id="SM00091">
    <property type="entry name" value="PAS"/>
    <property type="match status" value="2"/>
</dbReference>
<dbReference type="Pfam" id="PF00989">
    <property type="entry name" value="PAS"/>
    <property type="match status" value="1"/>
</dbReference>
<evidence type="ECO:0000313" key="10">
    <source>
        <dbReference type="Proteomes" id="UP001239462"/>
    </source>
</evidence>
<evidence type="ECO:0000256" key="5">
    <source>
        <dbReference type="ARBA" id="ARBA00022777"/>
    </source>
</evidence>
<sequence length="484" mass="54290">MDDHNRFVIDAEFSPVPLLLVAADGVIEKSNRRLDELFGYERGELHGQQLEILVPRNVRRYHEELRNAFFEIPTSRQMGAGRDLFGVHKDGSLVPVEIGLDHLMMNHRPMVLATVLDIRERKSREAFISRALNAASSAMIQVNEKGIIELTNHRAGTMFRYQPDQLLGMSIELLVPERYRRKHPVYRTGYLSDHSSRGMGVGRDLYGLRSDGSEFPVEITLTPIHLPGGHSTMATVLDITDRKAREDRIRDSHAQLKQLNEELAQFAYSASHDLKSPLTSVLGLLHLCQVDIESDALHEVRHNLGKCVDLVQLLADRIENTLQLAQADSVAAEWTELDVESHLPSIWADLRPASVRLETQWGHSKPVHTVPARFTTIVENLLSNAIKFRDTGQSAPFVRVITEQMPGEFRLKVVDNGIGIAAEHFDRVFKPFERVAESMIAGSGLGLAISLKNAQQLDGTLEVKCENGVTIFTLTLPQPETSFQ</sequence>
<keyword evidence="10" id="KW-1185">Reference proteome</keyword>
<dbReference type="EMBL" id="JASZZN010000002">
    <property type="protein sequence ID" value="MDM4014363.1"/>
    <property type="molecule type" value="Genomic_DNA"/>
</dbReference>
<comment type="caution">
    <text evidence="9">The sequence shown here is derived from an EMBL/GenBank/DDBJ whole genome shotgun (WGS) entry which is preliminary data.</text>
</comment>
<dbReference type="Proteomes" id="UP001239462">
    <property type="component" value="Unassembled WGS sequence"/>
</dbReference>
<dbReference type="SUPFAM" id="SSF47384">
    <property type="entry name" value="Homodimeric domain of signal transducing histidine kinase"/>
    <property type="match status" value="1"/>
</dbReference>
<dbReference type="EC" id="2.7.13.3" evidence="2"/>
<evidence type="ECO:0000256" key="3">
    <source>
        <dbReference type="ARBA" id="ARBA00022553"/>
    </source>
</evidence>
<dbReference type="InterPro" id="IPR000700">
    <property type="entry name" value="PAS-assoc_C"/>
</dbReference>
<dbReference type="Gene3D" id="1.10.287.130">
    <property type="match status" value="1"/>
</dbReference>
<dbReference type="SUPFAM" id="SSF55785">
    <property type="entry name" value="PYP-like sensor domain (PAS domain)"/>
    <property type="match status" value="2"/>
</dbReference>
<comment type="catalytic activity">
    <reaction evidence="1">
        <text>ATP + protein L-histidine = ADP + protein N-phospho-L-histidine.</text>
        <dbReference type="EC" id="2.7.13.3"/>
    </reaction>
</comment>
<dbReference type="PROSITE" id="PS50112">
    <property type="entry name" value="PAS"/>
    <property type="match status" value="2"/>
</dbReference>
<dbReference type="InterPro" id="IPR013767">
    <property type="entry name" value="PAS_fold"/>
</dbReference>
<dbReference type="InterPro" id="IPR003594">
    <property type="entry name" value="HATPase_dom"/>
</dbReference>
<evidence type="ECO:0000259" key="6">
    <source>
        <dbReference type="PROSITE" id="PS50109"/>
    </source>
</evidence>
<dbReference type="SMART" id="SM00387">
    <property type="entry name" value="HATPase_c"/>
    <property type="match status" value="1"/>
</dbReference>
<dbReference type="Pfam" id="PF00512">
    <property type="entry name" value="HisKA"/>
    <property type="match status" value="1"/>
</dbReference>
<gene>
    <name evidence="9" type="ORF">QTN89_02895</name>
</gene>
<dbReference type="InterPro" id="IPR003661">
    <property type="entry name" value="HisK_dim/P_dom"/>
</dbReference>
<protein>
    <recommendedName>
        <fullName evidence="2">histidine kinase</fullName>
        <ecNumber evidence="2">2.7.13.3</ecNumber>
    </recommendedName>
</protein>
<keyword evidence="4 9" id="KW-0808">Transferase</keyword>
<dbReference type="InterPro" id="IPR035965">
    <property type="entry name" value="PAS-like_dom_sf"/>
</dbReference>
<dbReference type="PROSITE" id="PS50109">
    <property type="entry name" value="HIS_KIN"/>
    <property type="match status" value="1"/>
</dbReference>
<dbReference type="PRINTS" id="PR00344">
    <property type="entry name" value="BCTRLSENSOR"/>
</dbReference>
<dbReference type="PROSITE" id="PS50113">
    <property type="entry name" value="PAC"/>
    <property type="match status" value="1"/>
</dbReference>
<dbReference type="Gene3D" id="3.30.565.10">
    <property type="entry name" value="Histidine kinase-like ATPase, C-terminal domain"/>
    <property type="match status" value="1"/>
</dbReference>
<dbReference type="NCBIfam" id="TIGR00229">
    <property type="entry name" value="sensory_box"/>
    <property type="match status" value="2"/>
</dbReference>
<feature type="domain" description="Histidine kinase" evidence="6">
    <location>
        <begin position="269"/>
        <end position="480"/>
    </location>
</feature>
<reference evidence="9 10" key="1">
    <citation type="submission" date="2023-06" db="EMBL/GenBank/DDBJ databases">
        <title>Roseiconus lacunae JC819 isolated from Gulf of Mannar region, Tamil Nadu.</title>
        <authorList>
            <person name="Pk S."/>
            <person name="Ch S."/>
            <person name="Ch V.R."/>
        </authorList>
    </citation>
    <scope>NUCLEOTIDE SEQUENCE [LARGE SCALE GENOMIC DNA]</scope>
    <source>
        <strain evidence="9 10">JC819</strain>
    </source>
</reference>
<dbReference type="GO" id="GO:0004673">
    <property type="term" value="F:protein histidine kinase activity"/>
    <property type="evidence" value="ECO:0007669"/>
    <property type="project" value="UniProtKB-EC"/>
</dbReference>
<dbReference type="Pfam" id="PF02518">
    <property type="entry name" value="HATPase_c"/>
    <property type="match status" value="1"/>
</dbReference>
<dbReference type="Gene3D" id="3.30.450.20">
    <property type="entry name" value="PAS domain"/>
    <property type="match status" value="2"/>
</dbReference>
<evidence type="ECO:0000256" key="4">
    <source>
        <dbReference type="ARBA" id="ARBA00022679"/>
    </source>
</evidence>
<dbReference type="InterPro" id="IPR036890">
    <property type="entry name" value="HATPase_C_sf"/>
</dbReference>
<evidence type="ECO:0000259" key="7">
    <source>
        <dbReference type="PROSITE" id="PS50112"/>
    </source>
</evidence>
<feature type="domain" description="PAS" evidence="7">
    <location>
        <begin position="3"/>
        <end position="69"/>
    </location>
</feature>
<dbReference type="RefSeq" id="WP_289162136.1">
    <property type="nucleotide sequence ID" value="NZ_JASZZN010000002.1"/>
</dbReference>
<accession>A0ABT7PDD9</accession>
<evidence type="ECO:0000256" key="1">
    <source>
        <dbReference type="ARBA" id="ARBA00000085"/>
    </source>
</evidence>
<proteinExistence type="predicted"/>
<dbReference type="InterPro" id="IPR036097">
    <property type="entry name" value="HisK_dim/P_sf"/>
</dbReference>
<dbReference type="PANTHER" id="PTHR43304:SF1">
    <property type="entry name" value="PAC DOMAIN-CONTAINING PROTEIN"/>
    <property type="match status" value="1"/>
</dbReference>
<dbReference type="InterPro" id="IPR052162">
    <property type="entry name" value="Sensor_kinase/Photoreceptor"/>
</dbReference>
<dbReference type="CDD" id="cd00130">
    <property type="entry name" value="PAS"/>
    <property type="match status" value="2"/>
</dbReference>
<feature type="domain" description="PAC" evidence="8">
    <location>
        <begin position="201"/>
        <end position="251"/>
    </location>
</feature>
<dbReference type="InterPro" id="IPR005467">
    <property type="entry name" value="His_kinase_dom"/>
</dbReference>
<dbReference type="SMART" id="SM00388">
    <property type="entry name" value="HisKA"/>
    <property type="match status" value="1"/>
</dbReference>
<name>A0ABT7PDD9_9BACT</name>
<keyword evidence="5 9" id="KW-0418">Kinase</keyword>